<dbReference type="InterPro" id="IPR011991">
    <property type="entry name" value="ArsR-like_HTH"/>
</dbReference>
<comment type="similarity">
    <text evidence="1">Belongs to the UPF0065 (bug) family.</text>
</comment>
<dbReference type="InterPro" id="IPR036397">
    <property type="entry name" value="RNaseH_sf"/>
</dbReference>
<dbReference type="Gene3D" id="1.10.260.40">
    <property type="entry name" value="lambda repressor-like DNA-binding domains"/>
    <property type="match status" value="1"/>
</dbReference>
<dbReference type="InterPro" id="IPR042100">
    <property type="entry name" value="Bug_dom1"/>
</dbReference>
<sequence length="617" mass="67742">MNTHKHARLTFLRRLEMVQQLIAHQVCVPEAARAYGVTAPTVRKWLGRFLAQGQAGLADASSRPTVSPRAIAPAKALAIVELRRKRLTQARIAQALGVSASTVSRVLARAGLSHLADLEPAEPVVRYEHQAPGDLLHIDIKKLGRIQRPGHRVTGNRRDTVEGAGWDFVFVAIDDHARVAFTDIHPDERFPSAVQFLKDAVAYYQRLGVTIQRLLTDNGSAFRSRAFAALCHELGIKHRFTRPYRPQTNGKAERFIQSALREWAYAHTYQNSQHRADAMKSWLHHYNWHRPHQGIGRAVPISRLNLDEYNLLTVHSYPDRPIKFLVPFSAGSSTDIAARAYAEVTTKAIKGASVVVENRAGAGGNVGAAVIARSAPDGYSLLYSAATPYAIAPFVYPDLSYNPIRDFAPIAVTISVPVFVVVAGDSDIHTMADLAAHMKAGQQAVSYGSNGVGTSSHIICKLIAMELGYPDVLHVPYRQGSQGVMADVIGKRLTYAVDPWSVVGPLVQSGRLRAIATTNGQRLSVAPDIPTLSEIFKKDFAVVTWNGLWAPAGTPQGIVDRLGKAFESARENQELVRQFESQGTPLMPAMSLAQTRTFMTGEVERWKRFVQVSGIKL</sequence>
<dbReference type="AlphaFoldDB" id="A0A381A0F1"/>
<dbReference type="PROSITE" id="PS50994">
    <property type="entry name" value="INTEGRASE"/>
    <property type="match status" value="1"/>
</dbReference>
<dbReference type="Gene3D" id="3.40.190.10">
    <property type="entry name" value="Periplasmic binding protein-like II"/>
    <property type="match status" value="1"/>
</dbReference>
<gene>
    <name evidence="2" type="ORF">NCTC10911_01120</name>
</gene>
<dbReference type="SUPFAM" id="SSF46689">
    <property type="entry name" value="Homeodomain-like"/>
    <property type="match status" value="1"/>
</dbReference>
<dbReference type="GO" id="GO:0003677">
    <property type="term" value="F:DNA binding"/>
    <property type="evidence" value="ECO:0007669"/>
    <property type="project" value="InterPro"/>
</dbReference>
<dbReference type="SUPFAM" id="SSF53098">
    <property type="entry name" value="Ribonuclease H-like"/>
    <property type="match status" value="1"/>
</dbReference>
<dbReference type="Proteomes" id="UP000255014">
    <property type="component" value="Unassembled WGS sequence"/>
</dbReference>
<dbReference type="PANTHER" id="PTHR42928">
    <property type="entry name" value="TRICARBOXYLATE-BINDING PROTEIN"/>
    <property type="match status" value="1"/>
</dbReference>
<reference evidence="2 3" key="1">
    <citation type="submission" date="2018-06" db="EMBL/GenBank/DDBJ databases">
        <authorList>
            <consortium name="Pathogen Informatics"/>
            <person name="Doyle S."/>
        </authorList>
    </citation>
    <scope>NUCLEOTIDE SEQUENCE [LARGE SCALE GENOMIC DNA]</scope>
    <source>
        <strain evidence="2 3">NCTC10911</strain>
    </source>
</reference>
<protein>
    <submittedName>
        <fullName evidence="2">Transposase and inactivated derivatives</fullName>
    </submittedName>
</protein>
<dbReference type="Pfam" id="PF13683">
    <property type="entry name" value="rve_3"/>
    <property type="match status" value="1"/>
</dbReference>
<evidence type="ECO:0000256" key="1">
    <source>
        <dbReference type="ARBA" id="ARBA00006987"/>
    </source>
</evidence>
<dbReference type="GO" id="GO:0006355">
    <property type="term" value="P:regulation of DNA-templated transcription"/>
    <property type="evidence" value="ECO:0007669"/>
    <property type="project" value="UniProtKB-ARBA"/>
</dbReference>
<dbReference type="PANTHER" id="PTHR42928:SF5">
    <property type="entry name" value="BLR1237 PROTEIN"/>
    <property type="match status" value="1"/>
</dbReference>
<dbReference type="CDD" id="cd07012">
    <property type="entry name" value="PBP2_Bug_TTT"/>
    <property type="match status" value="1"/>
</dbReference>
<dbReference type="GO" id="GO:0015074">
    <property type="term" value="P:DNA integration"/>
    <property type="evidence" value="ECO:0007669"/>
    <property type="project" value="InterPro"/>
</dbReference>
<dbReference type="InterPro" id="IPR010982">
    <property type="entry name" value="Lambda_DNA-bd_dom_sf"/>
</dbReference>
<dbReference type="Gene3D" id="3.40.190.150">
    <property type="entry name" value="Bordetella uptake gene, domain 1"/>
    <property type="match status" value="1"/>
</dbReference>
<dbReference type="Gene3D" id="3.30.420.10">
    <property type="entry name" value="Ribonuclease H-like superfamily/Ribonuclease H"/>
    <property type="match status" value="1"/>
</dbReference>
<dbReference type="EMBL" id="UFTT01000002">
    <property type="protein sequence ID" value="SUV64104.1"/>
    <property type="molecule type" value="Genomic_DNA"/>
</dbReference>
<dbReference type="NCBIfam" id="NF033577">
    <property type="entry name" value="transpos_IS481"/>
    <property type="match status" value="1"/>
</dbReference>
<dbReference type="Pfam" id="PF03401">
    <property type="entry name" value="TctC"/>
    <property type="match status" value="1"/>
</dbReference>
<dbReference type="InterPro" id="IPR005064">
    <property type="entry name" value="BUG"/>
</dbReference>
<accession>A0A381A0F1</accession>
<dbReference type="InterPro" id="IPR024967">
    <property type="entry name" value="DNA-bd_IS481-type"/>
</dbReference>
<dbReference type="InterPro" id="IPR047656">
    <property type="entry name" value="IS481-like_transpos"/>
</dbReference>
<dbReference type="InterPro" id="IPR012337">
    <property type="entry name" value="RNaseH-like_sf"/>
</dbReference>
<name>A0A381A0F1_BORPT</name>
<dbReference type="Pfam" id="PF13011">
    <property type="entry name" value="LZ_Tnp_IS481"/>
    <property type="match status" value="1"/>
</dbReference>
<dbReference type="InterPro" id="IPR009057">
    <property type="entry name" value="Homeodomain-like_sf"/>
</dbReference>
<proteinExistence type="inferred from homology"/>
<evidence type="ECO:0000313" key="2">
    <source>
        <dbReference type="EMBL" id="SUV64104.1"/>
    </source>
</evidence>
<organism evidence="2 3">
    <name type="scientific">Bordetella pertussis</name>
    <dbReference type="NCBI Taxonomy" id="520"/>
    <lineage>
        <taxon>Bacteria</taxon>
        <taxon>Pseudomonadati</taxon>
        <taxon>Pseudomonadota</taxon>
        <taxon>Betaproteobacteria</taxon>
        <taxon>Burkholderiales</taxon>
        <taxon>Alcaligenaceae</taxon>
        <taxon>Bordetella</taxon>
    </lineage>
</organism>
<dbReference type="CDD" id="cd00090">
    <property type="entry name" value="HTH_ARSR"/>
    <property type="match status" value="1"/>
</dbReference>
<evidence type="ECO:0000313" key="3">
    <source>
        <dbReference type="Proteomes" id="UP000255014"/>
    </source>
</evidence>
<dbReference type="InterPro" id="IPR001584">
    <property type="entry name" value="Integrase_cat-core"/>
</dbReference>
<dbReference type="SUPFAM" id="SSF53850">
    <property type="entry name" value="Periplasmic binding protein-like II"/>
    <property type="match status" value="1"/>
</dbReference>